<gene>
    <name evidence="1" type="ORF">HDA30_001326</name>
</gene>
<dbReference type="InterPro" id="IPR008554">
    <property type="entry name" value="Glutaredoxin-like"/>
</dbReference>
<evidence type="ECO:0000313" key="1">
    <source>
        <dbReference type="EMBL" id="MBB4735818.1"/>
    </source>
</evidence>
<dbReference type="Proteomes" id="UP000540191">
    <property type="component" value="Unassembled WGS sequence"/>
</dbReference>
<organism evidence="1 2">
    <name type="scientific">Micrococcus cohnii</name>
    <dbReference type="NCBI Taxonomy" id="993416"/>
    <lineage>
        <taxon>Bacteria</taxon>
        <taxon>Bacillati</taxon>
        <taxon>Actinomycetota</taxon>
        <taxon>Actinomycetes</taxon>
        <taxon>Micrococcales</taxon>
        <taxon>Micrococcaceae</taxon>
        <taxon>Micrococcus</taxon>
    </lineage>
</organism>
<dbReference type="AlphaFoldDB" id="A0A7W7GP99"/>
<evidence type="ECO:0008006" key="3">
    <source>
        <dbReference type="Google" id="ProtNLM"/>
    </source>
</evidence>
<protein>
    <recommendedName>
        <fullName evidence="3">Glutaredoxin family protein</fullName>
    </recommendedName>
</protein>
<dbReference type="RefSeq" id="WP_158496497.1">
    <property type="nucleotide sequence ID" value="NZ_JACHNA010000001.1"/>
</dbReference>
<name>A0A7W7GP99_9MICC</name>
<accession>A0A7W7GP99</accession>
<dbReference type="InterPro" id="IPR036249">
    <property type="entry name" value="Thioredoxin-like_sf"/>
</dbReference>
<keyword evidence="2" id="KW-1185">Reference proteome</keyword>
<sequence>MTATDSSARSAPRVALLVKDGCHLCEQAVETVRQVCSRLDEPWETVDGAERPDLLERHLEEVPVLFVDGVQRDFWRVDPARLERLLRG</sequence>
<evidence type="ECO:0000313" key="2">
    <source>
        <dbReference type="Proteomes" id="UP000540191"/>
    </source>
</evidence>
<comment type="caution">
    <text evidence="1">The sequence shown here is derived from an EMBL/GenBank/DDBJ whole genome shotgun (WGS) entry which is preliminary data.</text>
</comment>
<dbReference type="EMBL" id="JACHNA010000001">
    <property type="protein sequence ID" value="MBB4735818.1"/>
    <property type="molecule type" value="Genomic_DNA"/>
</dbReference>
<dbReference type="Gene3D" id="3.40.30.10">
    <property type="entry name" value="Glutaredoxin"/>
    <property type="match status" value="1"/>
</dbReference>
<reference evidence="1 2" key="1">
    <citation type="submission" date="2020-08" db="EMBL/GenBank/DDBJ databases">
        <title>Sequencing the genomes of 1000 actinobacteria strains.</title>
        <authorList>
            <person name="Klenk H.-P."/>
        </authorList>
    </citation>
    <scope>NUCLEOTIDE SEQUENCE [LARGE SCALE GENOMIC DNA]</scope>
    <source>
        <strain evidence="1 2">DSM 23974</strain>
    </source>
</reference>
<dbReference type="SUPFAM" id="SSF52833">
    <property type="entry name" value="Thioredoxin-like"/>
    <property type="match status" value="1"/>
</dbReference>
<proteinExistence type="predicted"/>
<dbReference type="Pfam" id="PF05768">
    <property type="entry name" value="Glrx-like"/>
    <property type="match status" value="1"/>
</dbReference>